<proteinExistence type="predicted"/>
<accession>A0A9X2S340</accession>
<organism evidence="1 2">
    <name type="scientific">Terrisporobacter muris</name>
    <dbReference type="NCBI Taxonomy" id="2963284"/>
    <lineage>
        <taxon>Bacteria</taxon>
        <taxon>Bacillati</taxon>
        <taxon>Bacillota</taxon>
        <taxon>Clostridia</taxon>
        <taxon>Peptostreptococcales</taxon>
        <taxon>Peptostreptococcaceae</taxon>
        <taxon>Terrisporobacter</taxon>
    </lineage>
</organism>
<evidence type="ECO:0000313" key="1">
    <source>
        <dbReference type="EMBL" id="MCR1824683.1"/>
    </source>
</evidence>
<dbReference type="RefSeq" id="WP_257560773.1">
    <property type="nucleotide sequence ID" value="NZ_JANKBY010000372.1"/>
</dbReference>
<dbReference type="EMBL" id="JANKBY010000372">
    <property type="protein sequence ID" value="MCR1824683.1"/>
    <property type="molecule type" value="Genomic_DNA"/>
</dbReference>
<dbReference type="AlphaFoldDB" id="A0A9X2S340"/>
<evidence type="ECO:0000313" key="2">
    <source>
        <dbReference type="Proteomes" id="UP001140817"/>
    </source>
</evidence>
<reference evidence="1" key="1">
    <citation type="submission" date="2022-07" db="EMBL/GenBank/DDBJ databases">
        <title>Enhanced cultured diversity of the mouse gut microbiota enables custom-made synthetic communities.</title>
        <authorList>
            <person name="Afrizal A."/>
        </authorList>
    </citation>
    <scope>NUCLEOTIDE SEQUENCE</scope>
    <source>
        <strain evidence="1">DSM 29186</strain>
    </source>
</reference>
<dbReference type="Proteomes" id="UP001140817">
    <property type="component" value="Unassembled WGS sequence"/>
</dbReference>
<name>A0A9X2S340_9FIRM</name>
<sequence>MFGKRVEVLDLEKNNRGFCTAFCPSSCKSTAVVYCKCSNDKYENRGSSYSTWYAKQHMNFLAPDWD</sequence>
<protein>
    <submittedName>
        <fullName evidence="1">Uncharacterized protein</fullName>
    </submittedName>
</protein>
<keyword evidence="2" id="KW-1185">Reference proteome</keyword>
<comment type="caution">
    <text evidence="1">The sequence shown here is derived from an EMBL/GenBank/DDBJ whole genome shotgun (WGS) entry which is preliminary data.</text>
</comment>
<gene>
    <name evidence="1" type="ORF">NSA58_18035</name>
</gene>